<dbReference type="AlphaFoldDB" id="A0A1Q5PD59"/>
<evidence type="ECO:0000313" key="9">
    <source>
        <dbReference type="EMBL" id="OKL40123.1"/>
    </source>
</evidence>
<dbReference type="PANTHER" id="PTHR43856">
    <property type="entry name" value="CARDIOLIPIN HYDROLASE"/>
    <property type="match status" value="1"/>
</dbReference>
<dbReference type="InterPro" id="IPR051406">
    <property type="entry name" value="PLD_domain"/>
</dbReference>
<dbReference type="Proteomes" id="UP000186551">
    <property type="component" value="Unassembled WGS sequence"/>
</dbReference>
<reference evidence="9 10" key="1">
    <citation type="submission" date="2016-03" db="EMBL/GenBank/DDBJ databases">
        <title>Genome sequence of Pontibacter sp. nov., of the family cytophagaceae, isolated from marine sediment of the Yellow Sea, China.</title>
        <authorList>
            <person name="Zhang G."/>
            <person name="Zhang R."/>
        </authorList>
    </citation>
    <scope>NUCLEOTIDE SEQUENCE [LARGE SCALE GENOMIC DNA]</scope>
    <source>
        <strain evidence="9 10">S10-8</strain>
    </source>
</reference>
<dbReference type="PANTHER" id="PTHR43856:SF1">
    <property type="entry name" value="MITOCHONDRIAL CARDIOLIPIN HYDROLASE"/>
    <property type="match status" value="1"/>
</dbReference>
<evidence type="ECO:0000256" key="1">
    <source>
        <dbReference type="ARBA" id="ARBA00000798"/>
    </source>
</evidence>
<evidence type="ECO:0000256" key="4">
    <source>
        <dbReference type="ARBA" id="ARBA00022801"/>
    </source>
</evidence>
<keyword evidence="4" id="KW-0378">Hydrolase</keyword>
<evidence type="ECO:0000259" key="8">
    <source>
        <dbReference type="Pfam" id="PF13091"/>
    </source>
</evidence>
<keyword evidence="7" id="KW-0732">Signal</keyword>
<dbReference type="InterPro" id="IPR025202">
    <property type="entry name" value="PLD-like_dom"/>
</dbReference>
<proteinExistence type="inferred from homology"/>
<evidence type="ECO:0000256" key="2">
    <source>
        <dbReference type="ARBA" id="ARBA00008664"/>
    </source>
</evidence>
<evidence type="ECO:0000313" key="10">
    <source>
        <dbReference type="Proteomes" id="UP000186551"/>
    </source>
</evidence>
<keyword evidence="5" id="KW-0442">Lipid degradation</keyword>
<dbReference type="Pfam" id="PF13091">
    <property type="entry name" value="PLDc_2"/>
    <property type="match status" value="2"/>
</dbReference>
<sequence length="399" mass="44949">MQYLRLLSFYTFLFLISACSSAKDHPETPQPEFPAEAKPITASFPEVMFTDPAKLSRGASSTEILDRLIALIDAGQKGSSIHISIYLFDYAELVEALDRADARGVKLHLILDLSREESQKSNPYTINQLKTKLSENAELVIVESDAGSIAINHNKFALFSEVITEDGEIGNLVMQTSHNFILSGTRKVQDAVFLPQKGLYEAYLGYWQNMKQRAQRGMKDYSYSEYHDSEDGVSAYFLPKRRGGTAYGDDTIIEFLEKITDPSSAVIRIGMSDWTSTRMNIVEKLEELLDQEARIEVIVKSSISEDILAGLRALEEKGAYLKVYNMTESGQLKVNIHAKFLLIEGAWEGERSQIVITGSHNFTQNALRNNNETILLLKDHELYSTYTAYFERLKLIPGI</sequence>
<evidence type="ECO:0000256" key="6">
    <source>
        <dbReference type="ARBA" id="ARBA00023098"/>
    </source>
</evidence>
<feature type="domain" description="Phospholipase D-like" evidence="8">
    <location>
        <begin position="69"/>
        <end position="193"/>
    </location>
</feature>
<evidence type="ECO:0000256" key="5">
    <source>
        <dbReference type="ARBA" id="ARBA00022963"/>
    </source>
</evidence>
<keyword evidence="6" id="KW-0443">Lipid metabolism</keyword>
<feature type="signal peptide" evidence="7">
    <location>
        <begin position="1"/>
        <end position="22"/>
    </location>
</feature>
<protein>
    <recommendedName>
        <fullName evidence="3">phospholipase D</fullName>
        <ecNumber evidence="3">3.1.4.4</ecNumber>
    </recommendedName>
</protein>
<dbReference type="PROSITE" id="PS51257">
    <property type="entry name" value="PROKAR_LIPOPROTEIN"/>
    <property type="match status" value="1"/>
</dbReference>
<comment type="catalytic activity">
    <reaction evidence="1">
        <text>a 1,2-diacyl-sn-glycero-3-phosphocholine + H2O = a 1,2-diacyl-sn-glycero-3-phosphate + choline + H(+)</text>
        <dbReference type="Rhea" id="RHEA:14445"/>
        <dbReference type="ChEBI" id="CHEBI:15354"/>
        <dbReference type="ChEBI" id="CHEBI:15377"/>
        <dbReference type="ChEBI" id="CHEBI:15378"/>
        <dbReference type="ChEBI" id="CHEBI:57643"/>
        <dbReference type="ChEBI" id="CHEBI:58608"/>
        <dbReference type="EC" id="3.1.4.4"/>
    </reaction>
</comment>
<dbReference type="GO" id="GO:0016891">
    <property type="term" value="F:RNA endonuclease activity producing 5'-phosphomonoesters, hydrolytic mechanism"/>
    <property type="evidence" value="ECO:0007669"/>
    <property type="project" value="TreeGrafter"/>
</dbReference>
<dbReference type="SUPFAM" id="SSF56024">
    <property type="entry name" value="Phospholipase D/nuclease"/>
    <property type="match status" value="2"/>
</dbReference>
<dbReference type="GO" id="GO:0004630">
    <property type="term" value="F:phospholipase D activity"/>
    <property type="evidence" value="ECO:0007669"/>
    <property type="project" value="UniProtKB-EC"/>
</dbReference>
<accession>A0A1Q5PD59</accession>
<dbReference type="EMBL" id="LVWA01000005">
    <property type="protein sequence ID" value="OKL40123.1"/>
    <property type="molecule type" value="Genomic_DNA"/>
</dbReference>
<dbReference type="Gene3D" id="3.30.870.10">
    <property type="entry name" value="Endonuclease Chain A"/>
    <property type="match status" value="2"/>
</dbReference>
<name>A0A1Q5PD59_9BACT</name>
<evidence type="ECO:0000256" key="7">
    <source>
        <dbReference type="SAM" id="SignalP"/>
    </source>
</evidence>
<evidence type="ECO:0000256" key="3">
    <source>
        <dbReference type="ARBA" id="ARBA00012027"/>
    </source>
</evidence>
<gene>
    <name evidence="9" type="ORF">A3841_17385</name>
</gene>
<dbReference type="OrthoDB" id="975384at2"/>
<dbReference type="GO" id="GO:0016042">
    <property type="term" value="P:lipid catabolic process"/>
    <property type="evidence" value="ECO:0007669"/>
    <property type="project" value="UniProtKB-KW"/>
</dbReference>
<dbReference type="STRING" id="1797110.A3841_17385"/>
<keyword evidence="10" id="KW-1185">Reference proteome</keyword>
<dbReference type="RefSeq" id="WP_073852229.1">
    <property type="nucleotide sequence ID" value="NZ_LVWA01000005.1"/>
</dbReference>
<feature type="domain" description="Phospholipase D-like" evidence="8">
    <location>
        <begin position="267"/>
        <end position="393"/>
    </location>
</feature>
<comment type="similarity">
    <text evidence="2">Belongs to the phospholipase D family.</text>
</comment>
<organism evidence="9 10">
    <name type="scientific">Pontibacter flavimaris</name>
    <dbReference type="NCBI Taxonomy" id="1797110"/>
    <lineage>
        <taxon>Bacteria</taxon>
        <taxon>Pseudomonadati</taxon>
        <taxon>Bacteroidota</taxon>
        <taxon>Cytophagia</taxon>
        <taxon>Cytophagales</taxon>
        <taxon>Hymenobacteraceae</taxon>
        <taxon>Pontibacter</taxon>
    </lineage>
</organism>
<feature type="chain" id="PRO_5012818458" description="phospholipase D" evidence="7">
    <location>
        <begin position="23"/>
        <end position="399"/>
    </location>
</feature>
<comment type="caution">
    <text evidence="9">The sequence shown here is derived from an EMBL/GenBank/DDBJ whole genome shotgun (WGS) entry which is preliminary data.</text>
</comment>
<dbReference type="EC" id="3.1.4.4" evidence="3"/>